<evidence type="ECO:0000256" key="4">
    <source>
        <dbReference type="ARBA" id="ARBA00023295"/>
    </source>
</evidence>
<keyword evidence="2" id="KW-0378">Hydrolase</keyword>
<dbReference type="InterPro" id="IPR036962">
    <property type="entry name" value="Glyco_hydro_3_N_sf"/>
</dbReference>
<keyword evidence="4" id="KW-0326">Glycosidase</keyword>
<name>A0ABR3ZDS3_9PEZI</name>
<gene>
    <name evidence="7" type="ORF">Sste5346_003185</name>
</gene>
<dbReference type="PANTHER" id="PTHR30480:SF8">
    <property type="entry name" value="PUTATIVE (AFU_ORTHOLOGUE AFUA_8G04060)-RELATED"/>
    <property type="match status" value="1"/>
</dbReference>
<dbReference type="Pfam" id="PF00933">
    <property type="entry name" value="Glyco_hydro_3"/>
    <property type="match status" value="1"/>
</dbReference>
<comment type="similarity">
    <text evidence="1">Belongs to the glycosyl hydrolase 3 family.</text>
</comment>
<dbReference type="InterPro" id="IPR017853">
    <property type="entry name" value="GH"/>
</dbReference>
<feature type="compositionally biased region" description="Low complexity" evidence="5">
    <location>
        <begin position="448"/>
        <end position="465"/>
    </location>
</feature>
<reference evidence="7 8" key="1">
    <citation type="journal article" date="2024" name="IMA Fungus">
        <title>IMA Genome - F19 : A genome assembly and annotation guide to empower mycologists, including annotated draft genome sequences of Ceratocystis pirilliformis, Diaporthe australafricana, Fusarium ophioides, Paecilomyces lecythidis, and Sporothrix stenoceras.</title>
        <authorList>
            <person name="Aylward J."/>
            <person name="Wilson A.M."/>
            <person name="Visagie C.M."/>
            <person name="Spraker J."/>
            <person name="Barnes I."/>
            <person name="Buitendag C."/>
            <person name="Ceriani C."/>
            <person name="Del Mar Angel L."/>
            <person name="du Plessis D."/>
            <person name="Fuchs T."/>
            <person name="Gasser K."/>
            <person name="Kramer D."/>
            <person name="Li W."/>
            <person name="Munsamy K."/>
            <person name="Piso A."/>
            <person name="Price J.L."/>
            <person name="Sonnekus B."/>
            <person name="Thomas C."/>
            <person name="van der Nest A."/>
            <person name="van Dijk A."/>
            <person name="van Heerden A."/>
            <person name="van Vuuren N."/>
            <person name="Yilmaz N."/>
            <person name="Duong T.A."/>
            <person name="van der Merwe N.A."/>
            <person name="Wingfield M.J."/>
            <person name="Wingfield B.D."/>
        </authorList>
    </citation>
    <scope>NUCLEOTIDE SEQUENCE [LARGE SCALE GENOMIC DNA]</scope>
    <source>
        <strain evidence="7 8">CMW 5346</strain>
    </source>
</reference>
<organism evidence="7 8">
    <name type="scientific">Sporothrix stenoceras</name>
    <dbReference type="NCBI Taxonomy" id="5173"/>
    <lineage>
        <taxon>Eukaryota</taxon>
        <taxon>Fungi</taxon>
        <taxon>Dikarya</taxon>
        <taxon>Ascomycota</taxon>
        <taxon>Pezizomycotina</taxon>
        <taxon>Sordariomycetes</taxon>
        <taxon>Sordariomycetidae</taxon>
        <taxon>Ophiostomatales</taxon>
        <taxon>Ophiostomataceae</taxon>
        <taxon>Sporothrix</taxon>
    </lineage>
</organism>
<evidence type="ECO:0000256" key="2">
    <source>
        <dbReference type="ARBA" id="ARBA00022801"/>
    </source>
</evidence>
<dbReference type="Gene3D" id="3.40.630.30">
    <property type="match status" value="1"/>
</dbReference>
<dbReference type="SUPFAM" id="SSF51445">
    <property type="entry name" value="(Trans)glycosidases"/>
    <property type="match status" value="1"/>
</dbReference>
<feature type="region of interest" description="Disordered" evidence="5">
    <location>
        <begin position="428"/>
        <end position="481"/>
    </location>
</feature>
<evidence type="ECO:0000256" key="5">
    <source>
        <dbReference type="SAM" id="MobiDB-lite"/>
    </source>
</evidence>
<keyword evidence="3" id="KW-0325">Glycoprotein</keyword>
<evidence type="ECO:0000313" key="7">
    <source>
        <dbReference type="EMBL" id="KAL1898778.1"/>
    </source>
</evidence>
<protein>
    <recommendedName>
        <fullName evidence="6">Glycoside hydrolase family 3 N-terminal domain-containing protein</fullName>
    </recommendedName>
</protein>
<dbReference type="InterPro" id="IPR036881">
    <property type="entry name" value="Glyco_hydro_3_C_sf"/>
</dbReference>
<keyword evidence="8" id="KW-1185">Reference proteome</keyword>
<evidence type="ECO:0000256" key="1">
    <source>
        <dbReference type="ARBA" id="ARBA00005336"/>
    </source>
</evidence>
<dbReference type="InterPro" id="IPR001764">
    <property type="entry name" value="Glyco_hydro_3_N"/>
</dbReference>
<feature type="region of interest" description="Disordered" evidence="5">
    <location>
        <begin position="616"/>
        <end position="641"/>
    </location>
</feature>
<dbReference type="Gene3D" id="3.40.50.1700">
    <property type="entry name" value="Glycoside hydrolase family 3 C-terminal domain"/>
    <property type="match status" value="1"/>
</dbReference>
<sequence length="1078" mass="116316">MENQPAPMTENDRKATLGSVFLMGFEGTAVTQHIRTLIEDYRLGAVLLNATNFVSAEQATQLIRELQSVAHAASHEHPLLIAVDQENGIVRSLVDSRWITQLPSSLGVASTRSATNAYEVALATGRELACVGVNWVLGPAIDVILDRAAPGLGSRAFGDDASEVAKLGGAYIRGLRDAGVASTAKHFPLGGTLRFDESSTTVPVVFNSLDQLRQKVIMPFQEAIREDVDAIMAAGVAISSIGPKLMHACFSKKVVTDLLRKQLGYDGVTVSECLEMESISDHIGVGQAAVMGIHAGCDILTICQSLPPQLEALSALSLALDNGALSWGLVQKSAERVQRLRARHTVWQHALNPPGLAQLAVLRPSHRTLAARVYEESITLVRDNDHCIPLSNVLTEHSTILVLSPILHHRIPAADKYHMTSGNVMDDITVAGSGPSTSDNGNGGGGRNNSASYTSGSTSNSNSYTNPPPRRRKTQPAPHGQGLFYGEDYFQEFGRQLASYNFGDIVHTSYTSHGVRTEHEKLIERADAIIIMVADANRNQYQLGFAKHVAALSSLQRHLRVAAGRKPPVVILVSLSSAYDVPSTPDSPFPTHICTYDSSTVALHCLARVLGGDITPNRRIPGIQPPDADDDDAGRPHGHDHTIHQQAWLVERFDLIRDREPFQEFIRGLLETDDALLFRRLEEDTCENDDDDDEEAPRVGNAYADAVMTAGRLAPSYALPASHRSSGRGTAQHFVIRNTSTGAIYGFASALAFPSLERGCISALLVDPEKRELAMGRDLHRSVVRHLSQMAYGITTVQLGAPLTAMFPGVPLDNDNSFPDNVEFFKKMGWNLESSQAQRLYSLLYKQPSPNTADLAQWQADAAAKGLVLEVHSNKTRSRTSHNTSPWSAILEFVNTAQKLPKVAAEQPFAQLIYREAIRAALAMPIDGGDCSSAGSSGGSSGGSDSSDSHGIPPIVVLAVREQFSGAIVGSVLLIRHGSPPNDFAAFNFPHPCRLPPSTSTAVLMCPIVVPQQNETVDSHKTVVHGLAAKAILTARRSGTPSILAHAIPKTMLNALEETGFRVDQVFVMAERPIGDIR</sequence>
<proteinExistence type="inferred from homology"/>
<feature type="domain" description="Glycoside hydrolase family 3 N-terminal" evidence="6">
    <location>
        <begin position="29"/>
        <end position="340"/>
    </location>
</feature>
<dbReference type="Gene3D" id="3.20.20.300">
    <property type="entry name" value="Glycoside hydrolase, family 3, N-terminal domain"/>
    <property type="match status" value="1"/>
</dbReference>
<dbReference type="PANTHER" id="PTHR30480">
    <property type="entry name" value="BETA-HEXOSAMINIDASE-RELATED"/>
    <property type="match status" value="1"/>
</dbReference>
<accession>A0ABR3ZDS3</accession>
<evidence type="ECO:0000259" key="6">
    <source>
        <dbReference type="Pfam" id="PF00933"/>
    </source>
</evidence>
<dbReference type="EMBL" id="JAWCUI010000014">
    <property type="protein sequence ID" value="KAL1898778.1"/>
    <property type="molecule type" value="Genomic_DNA"/>
</dbReference>
<evidence type="ECO:0000313" key="8">
    <source>
        <dbReference type="Proteomes" id="UP001583186"/>
    </source>
</evidence>
<evidence type="ECO:0000256" key="3">
    <source>
        <dbReference type="ARBA" id="ARBA00023180"/>
    </source>
</evidence>
<comment type="caution">
    <text evidence="7">The sequence shown here is derived from an EMBL/GenBank/DDBJ whole genome shotgun (WGS) entry which is preliminary data.</text>
</comment>
<dbReference type="Proteomes" id="UP001583186">
    <property type="component" value="Unassembled WGS sequence"/>
</dbReference>
<dbReference type="InterPro" id="IPR050226">
    <property type="entry name" value="NagZ_Beta-hexosaminidase"/>
</dbReference>